<feature type="compositionally biased region" description="Polar residues" evidence="5">
    <location>
        <begin position="175"/>
        <end position="186"/>
    </location>
</feature>
<evidence type="ECO:0000256" key="2">
    <source>
        <dbReference type="ARBA" id="ARBA00022771"/>
    </source>
</evidence>
<feature type="region of interest" description="Disordered" evidence="5">
    <location>
        <begin position="393"/>
        <end position="510"/>
    </location>
</feature>
<keyword evidence="2 4" id="KW-0863">Zinc-finger</keyword>
<dbReference type="Proteomes" id="UP001549921">
    <property type="component" value="Unassembled WGS sequence"/>
</dbReference>
<organism evidence="7 8">
    <name type="scientific">Loxostege sticticalis</name>
    <name type="common">Beet webworm moth</name>
    <dbReference type="NCBI Taxonomy" id="481309"/>
    <lineage>
        <taxon>Eukaryota</taxon>
        <taxon>Metazoa</taxon>
        <taxon>Ecdysozoa</taxon>
        <taxon>Arthropoda</taxon>
        <taxon>Hexapoda</taxon>
        <taxon>Insecta</taxon>
        <taxon>Pterygota</taxon>
        <taxon>Neoptera</taxon>
        <taxon>Endopterygota</taxon>
        <taxon>Lepidoptera</taxon>
        <taxon>Glossata</taxon>
        <taxon>Ditrysia</taxon>
        <taxon>Pyraloidea</taxon>
        <taxon>Crambidae</taxon>
        <taxon>Pyraustinae</taxon>
        <taxon>Loxostege</taxon>
    </lineage>
</organism>
<gene>
    <name evidence="7" type="ORF">ABMA28_016647</name>
</gene>
<evidence type="ECO:0000313" key="7">
    <source>
        <dbReference type="EMBL" id="KAL0838535.1"/>
    </source>
</evidence>
<dbReference type="GO" id="GO:0005634">
    <property type="term" value="C:nucleus"/>
    <property type="evidence" value="ECO:0007669"/>
    <property type="project" value="UniProtKB-ARBA"/>
</dbReference>
<keyword evidence="3" id="KW-0862">Zinc</keyword>
<dbReference type="EMBL" id="JBEDNZ010000009">
    <property type="protein sequence ID" value="KAL0838535.1"/>
    <property type="molecule type" value="Genomic_DNA"/>
</dbReference>
<evidence type="ECO:0000256" key="5">
    <source>
        <dbReference type="SAM" id="MobiDB-lite"/>
    </source>
</evidence>
<dbReference type="AlphaFoldDB" id="A0ABD0T5A9"/>
<feature type="compositionally biased region" description="Basic and acidic residues" evidence="5">
    <location>
        <begin position="202"/>
        <end position="211"/>
    </location>
</feature>
<keyword evidence="1" id="KW-0479">Metal-binding</keyword>
<dbReference type="PANTHER" id="PTHR15375">
    <property type="entry name" value="ACTIVATOR OF S-PHASE KINASE-RELATED"/>
    <property type="match status" value="1"/>
</dbReference>
<comment type="caution">
    <text evidence="7">The sequence shown here is derived from an EMBL/GenBank/DDBJ whole genome shotgun (WGS) entry which is preliminary data.</text>
</comment>
<feature type="compositionally biased region" description="Basic residues" evidence="5">
    <location>
        <begin position="756"/>
        <end position="782"/>
    </location>
</feature>
<feature type="region of interest" description="Disordered" evidence="5">
    <location>
        <begin position="157"/>
        <end position="186"/>
    </location>
</feature>
<dbReference type="Pfam" id="PF07535">
    <property type="entry name" value="zf-DBF"/>
    <property type="match status" value="1"/>
</dbReference>
<feature type="compositionally biased region" description="Polar residues" evidence="5">
    <location>
        <begin position="783"/>
        <end position="799"/>
    </location>
</feature>
<feature type="compositionally biased region" description="Polar residues" evidence="5">
    <location>
        <begin position="665"/>
        <end position="679"/>
    </location>
</feature>
<dbReference type="Gene3D" id="6.10.250.3410">
    <property type="entry name" value="DBF zinc finger"/>
    <property type="match status" value="1"/>
</dbReference>
<feature type="compositionally biased region" description="Basic residues" evidence="5">
    <location>
        <begin position="453"/>
        <end position="470"/>
    </location>
</feature>
<feature type="compositionally biased region" description="Polar residues" evidence="5">
    <location>
        <begin position="293"/>
        <end position="307"/>
    </location>
</feature>
<feature type="region of interest" description="Disordered" evidence="5">
    <location>
        <begin position="346"/>
        <end position="366"/>
    </location>
</feature>
<evidence type="ECO:0000259" key="6">
    <source>
        <dbReference type="PROSITE" id="PS51265"/>
    </source>
</evidence>
<evidence type="ECO:0000256" key="4">
    <source>
        <dbReference type="PROSITE-ProRule" id="PRU00600"/>
    </source>
</evidence>
<protein>
    <recommendedName>
        <fullName evidence="6">DBF4-type domain-containing protein</fullName>
    </recommendedName>
</protein>
<accession>A0ABD0T5A9</accession>
<feature type="region of interest" description="Disordered" evidence="5">
    <location>
        <begin position="656"/>
        <end position="690"/>
    </location>
</feature>
<feature type="region of interest" description="Disordered" evidence="5">
    <location>
        <begin position="276"/>
        <end position="329"/>
    </location>
</feature>
<dbReference type="InterPro" id="IPR038545">
    <property type="entry name" value="Znf_DBF_sf"/>
</dbReference>
<dbReference type="InterPro" id="IPR051590">
    <property type="entry name" value="Replication_Regulatory_Kinase"/>
</dbReference>
<reference evidence="7 8" key="1">
    <citation type="submission" date="2024-06" db="EMBL/GenBank/DDBJ databases">
        <title>A chromosome-level genome assembly of beet webworm, Loxostege sticticalis.</title>
        <authorList>
            <person name="Zhang Y."/>
        </authorList>
    </citation>
    <scope>NUCLEOTIDE SEQUENCE [LARGE SCALE GENOMIC DNA]</scope>
    <source>
        <strain evidence="7">AQ028</strain>
        <tissue evidence="7">Male pupae</tissue>
    </source>
</reference>
<dbReference type="PANTHER" id="PTHR15375:SF26">
    <property type="entry name" value="PROTEIN CHIFFON"/>
    <property type="match status" value="1"/>
</dbReference>
<feature type="compositionally biased region" description="Basic and acidic residues" evidence="5">
    <location>
        <begin position="870"/>
        <end position="885"/>
    </location>
</feature>
<proteinExistence type="predicted"/>
<feature type="compositionally biased region" description="Pro residues" evidence="5">
    <location>
        <begin position="489"/>
        <end position="504"/>
    </location>
</feature>
<name>A0ABD0T5A9_LOXSC</name>
<dbReference type="GO" id="GO:0008270">
    <property type="term" value="F:zinc ion binding"/>
    <property type="evidence" value="ECO:0007669"/>
    <property type="project" value="UniProtKB-KW"/>
</dbReference>
<dbReference type="InterPro" id="IPR006572">
    <property type="entry name" value="Znf_DBF"/>
</dbReference>
<feature type="region of interest" description="Disordered" evidence="5">
    <location>
        <begin position="192"/>
        <end position="211"/>
    </location>
</feature>
<feature type="domain" description="DBF4-type" evidence="6">
    <location>
        <begin position="209"/>
        <end position="258"/>
    </location>
</feature>
<dbReference type="PROSITE" id="PS51265">
    <property type="entry name" value="ZF_DBF4"/>
    <property type="match status" value="1"/>
</dbReference>
<evidence type="ECO:0000256" key="1">
    <source>
        <dbReference type="ARBA" id="ARBA00022723"/>
    </source>
</evidence>
<sequence length="937" mass="106463">MVSTLNLEEKYNRVRRNFCFYLDIQDHGLARSISRRIQDIGLHQEVFLTSRVTHVVRSARAPAPAARPACVRRERRADAMLQRVRRDPVPEPPQHHNYVQLTVQKAISLLDKLYDTFFTAPRKAHVRFFTKHFIKIEFLDKVCRPVFKEFDEWPEISIEPDPPREKKEKKESPEDQTTNTPVATQNQQNIAVQKMTRKSRPRIKEKEEKEQKAGYCEMCNTDYADATLHRRSPHHLAFVRDHTNFLALDSLISSGADVTTFLDKAGVNGERRSLRKICNGDVDPPKTKRSKRSQSPDSTINGNTSPRRNGGLEEERKHNTRCAKRTNDQLAEDRQYYKVVTSTKLRSSGGFATKRKDSPPTCNGTKPLVVKFRKVRRSELSVLSDEAEQFMFPKRASSTSSTSSSDEDEKVVNTKRKSPPKPQPEVTERRRLARPLALKEESSEEDSWPEDKRRRKRRVPPVAKRGRRAGLSRAVVDRKEDETVEETLLPPPEPTPEVAPPEPEVSPLREEPVEKCMKWEDGRLKYTPAVEQLEFAFECVPRSEPWFETFTRQDQDKVLVKNVAKYFELYTKDSPKLPYEIGQLPPLKPNCCPLSDLVKREEKPGPSRAYGTRGMKKQRVRKRTAALIALEGHPRKSPREHASTLAILGSAGLLNRRKHADDTKSTASEDTVSDTQSTVKAEPVVSETQEASERLQQFLSEVFEDAAEFDMAEEPVEGGAAVIASTNVPDVSSLVSECEDCDIIRNEIQAGVERRARGRRGKFKKKNKTGWPSKKKQTKKGSRTNSVELELKTSSSLDRSSAEPDEDTQHSTASEDDANLSETEKTLEEKSNGDESPPDDDTLTEDKVKPEEMDVDDDDKSVQLDLKVVVQDEKKSSPEKDDKRSSRSSVSDSEDKELRKKKRALQGLLLQPVVRVARVDPAAARRLRSAARPNRGR</sequence>
<feature type="compositionally biased region" description="Basic and acidic residues" evidence="5">
    <location>
        <begin position="161"/>
        <end position="173"/>
    </location>
</feature>
<evidence type="ECO:0000256" key="3">
    <source>
        <dbReference type="ARBA" id="ARBA00022833"/>
    </source>
</evidence>
<evidence type="ECO:0000313" key="8">
    <source>
        <dbReference type="Proteomes" id="UP001549921"/>
    </source>
</evidence>
<dbReference type="SMART" id="SM00586">
    <property type="entry name" value="ZnF_DBF"/>
    <property type="match status" value="1"/>
</dbReference>
<feature type="region of interest" description="Disordered" evidence="5">
    <location>
        <begin position="748"/>
        <end position="899"/>
    </location>
</feature>
<feature type="region of interest" description="Disordered" evidence="5">
    <location>
        <begin position="597"/>
        <end position="616"/>
    </location>
</feature>
<feature type="compositionally biased region" description="Basic and acidic residues" evidence="5">
    <location>
        <begin position="822"/>
        <end position="833"/>
    </location>
</feature>